<keyword evidence="4 14" id="KW-0132">Cell division</keyword>
<dbReference type="GO" id="GO:0051301">
    <property type="term" value="P:cell division"/>
    <property type="evidence" value="ECO:0007669"/>
    <property type="project" value="UniProtKB-KW"/>
</dbReference>
<dbReference type="CDD" id="cd07901">
    <property type="entry name" value="Adenylation_DNA_ligase_Arch_LigB"/>
    <property type="match status" value="1"/>
</dbReference>
<reference evidence="17" key="1">
    <citation type="journal article" date="2020" name="bioRxiv">
        <title>A rank-normalized archaeal taxonomy based on genome phylogeny resolves widespread incomplete and uneven classifications.</title>
        <authorList>
            <person name="Rinke C."/>
            <person name="Chuvochina M."/>
            <person name="Mussig A.J."/>
            <person name="Chaumeil P.-A."/>
            <person name="Waite D.W."/>
            <person name="Whitman W.B."/>
            <person name="Parks D.H."/>
            <person name="Hugenholtz P."/>
        </authorList>
    </citation>
    <scope>NUCLEOTIDE SEQUENCE</scope>
    <source>
        <strain evidence="17">UBA8853</strain>
    </source>
</reference>
<dbReference type="OMA" id="WLFEESY"/>
<dbReference type="InterPro" id="IPR000977">
    <property type="entry name" value="DNA_ligase_ATP-dep"/>
</dbReference>
<evidence type="ECO:0000256" key="10">
    <source>
        <dbReference type="ARBA" id="ARBA00022842"/>
    </source>
</evidence>
<evidence type="ECO:0000256" key="1">
    <source>
        <dbReference type="ARBA" id="ARBA00007572"/>
    </source>
</evidence>
<comment type="function">
    <text evidence="14">DNA ligase that seals nicks in double-stranded DNA during DNA replication, DNA recombination and DNA repair.</text>
</comment>
<comment type="catalytic activity">
    <reaction evidence="14">
        <text>ATP + (deoxyribonucleotide)n-3'-hydroxyl + 5'-phospho-(deoxyribonucleotide)m = (deoxyribonucleotide)n+m + AMP + diphosphate.</text>
        <dbReference type="EC" id="6.5.1.1"/>
    </reaction>
</comment>
<dbReference type="Pfam" id="PF01068">
    <property type="entry name" value="DNA_ligase_A_M"/>
    <property type="match status" value="1"/>
</dbReference>
<feature type="binding site" evidence="14">
    <location>
        <position position="423"/>
    </location>
    <ligand>
        <name>ATP</name>
        <dbReference type="ChEBI" id="CHEBI:30616"/>
    </ligand>
</feature>
<name>A0A832T8X9_9EURY</name>
<comment type="caution">
    <text evidence="17">The sequence shown here is derived from an EMBL/GenBank/DDBJ whole genome shotgun (WGS) entry which is preliminary data.</text>
</comment>
<evidence type="ECO:0000256" key="7">
    <source>
        <dbReference type="ARBA" id="ARBA00022741"/>
    </source>
</evidence>
<dbReference type="InterPro" id="IPR050191">
    <property type="entry name" value="ATP-dep_DNA_ligase"/>
</dbReference>
<dbReference type="InterPro" id="IPR022865">
    <property type="entry name" value="DNA_ligae_ATP-dep_bac/arc"/>
</dbReference>
<dbReference type="HAMAP" id="MF_00407">
    <property type="entry name" value="DNA_ligase"/>
    <property type="match status" value="1"/>
</dbReference>
<dbReference type="InterPro" id="IPR012309">
    <property type="entry name" value="DNA_ligase_ATP-dep_C"/>
</dbReference>
<feature type="binding site" evidence="14">
    <location>
        <position position="300"/>
    </location>
    <ligand>
        <name>ATP</name>
        <dbReference type="ChEBI" id="CHEBI:30616"/>
    </ligand>
</feature>
<dbReference type="PANTHER" id="PTHR45674:SF7">
    <property type="entry name" value="DNA LIGASE"/>
    <property type="match status" value="1"/>
</dbReference>
<evidence type="ECO:0000313" key="17">
    <source>
        <dbReference type="EMBL" id="HII69626.1"/>
    </source>
</evidence>
<evidence type="ECO:0000256" key="2">
    <source>
        <dbReference type="ARBA" id="ARBA00013308"/>
    </source>
</evidence>
<feature type="binding site" evidence="14">
    <location>
        <position position="417"/>
    </location>
    <ligand>
        <name>ATP</name>
        <dbReference type="ChEBI" id="CHEBI:30616"/>
    </ligand>
</feature>
<dbReference type="EMBL" id="DUJS01000001">
    <property type="protein sequence ID" value="HII69626.1"/>
    <property type="molecule type" value="Genomic_DNA"/>
</dbReference>
<dbReference type="AlphaFoldDB" id="A0A832T8X9"/>
<keyword evidence="7 14" id="KW-0547">Nucleotide-binding</keyword>
<dbReference type="PROSITE" id="PS00333">
    <property type="entry name" value="DNA_LIGASE_A2"/>
    <property type="match status" value="1"/>
</dbReference>
<evidence type="ECO:0000256" key="8">
    <source>
        <dbReference type="ARBA" id="ARBA00022763"/>
    </source>
</evidence>
<dbReference type="InterPro" id="IPR012340">
    <property type="entry name" value="NA-bd_OB-fold"/>
</dbReference>
<dbReference type="InterPro" id="IPR012308">
    <property type="entry name" value="DNA_ligase_ATP-dep_N"/>
</dbReference>
<dbReference type="GO" id="GO:0005524">
    <property type="term" value="F:ATP binding"/>
    <property type="evidence" value="ECO:0007669"/>
    <property type="project" value="UniProtKB-UniRule"/>
</dbReference>
<dbReference type="NCBIfam" id="TIGR00574">
    <property type="entry name" value="dnl1"/>
    <property type="match status" value="1"/>
</dbReference>
<sequence length="559" mass="63337">MYYSSLAEAFERLERISSRKAKISLIAQFLRQCPEDVVDTVALFLANQVFPGWDPRDLGIGSKLMRKVIATATGSTDSEVTELFKRLGDLGLTAEELLKRRKTSTLLDSRPLMVGEVRETFEKIAEVEGEGAVKRKMRLMMGLLARAKPKEARYLVRQALSELRTGVRESTVEEAIAQAFGVSRKLVERAHMLSNDLGLVAKVAMTKGEEGLREIDLRPMRPIKPMLAQAARNVKEALAEVGGKGAVEIKLDGARVQVHSDGEEVRVYTRRIEDVTHALPDIVEAVKDCVDADEFILEGEAVAINPETGKPRPFQELLHRIKRKYDIEEVRKEIPVELHLFDCLYVDGESLVDTPFRERRRRLEEIVREREGEVMLVEQVITDDPKEAAEMFHRALEMGHEGVMVKDLDANYTPGVRGKKMLKVKPVLETLDCVVIGGIWGKGKRKGLIGSYLLAVWDENKENLLEVGKVGTGMDDETLERLTKMFEDLIVEESGREVRFKPEVVFEVEFEDIQKSPKYSSGFALRFPRLVRVRDDLGPEDADTIEKVRRIYEEVLQKH</sequence>
<dbReference type="GO" id="GO:0006310">
    <property type="term" value="P:DNA recombination"/>
    <property type="evidence" value="ECO:0007669"/>
    <property type="project" value="UniProtKB-UniRule"/>
</dbReference>
<feature type="binding site" evidence="14">
    <location>
        <position position="270"/>
    </location>
    <ligand>
        <name>ATP</name>
        <dbReference type="ChEBI" id="CHEBI:30616"/>
    </ligand>
</feature>
<evidence type="ECO:0000256" key="5">
    <source>
        <dbReference type="ARBA" id="ARBA00022705"/>
    </source>
</evidence>
<dbReference type="SUPFAM" id="SSF50249">
    <property type="entry name" value="Nucleic acid-binding proteins"/>
    <property type="match status" value="1"/>
</dbReference>
<feature type="binding site" evidence="14">
    <location>
        <position position="341"/>
    </location>
    <ligand>
        <name>ATP</name>
        <dbReference type="ChEBI" id="CHEBI:30616"/>
    </ligand>
</feature>
<evidence type="ECO:0000256" key="11">
    <source>
        <dbReference type="ARBA" id="ARBA00023172"/>
    </source>
</evidence>
<keyword evidence="11 14" id="KW-0233">DNA recombination</keyword>
<gene>
    <name evidence="14" type="primary">lig</name>
    <name evidence="17" type="ORF">HA336_00140</name>
</gene>
<dbReference type="Gene3D" id="1.10.3260.10">
    <property type="entry name" value="DNA ligase, ATP-dependent, N-terminal domain"/>
    <property type="match status" value="1"/>
</dbReference>
<evidence type="ECO:0000259" key="16">
    <source>
        <dbReference type="PROSITE" id="PS50160"/>
    </source>
</evidence>
<dbReference type="InterPro" id="IPR012310">
    <property type="entry name" value="DNA_ligase_ATP-dep_cent"/>
</dbReference>
<dbReference type="GO" id="GO:0006273">
    <property type="term" value="P:lagging strand elongation"/>
    <property type="evidence" value="ECO:0007669"/>
    <property type="project" value="TreeGrafter"/>
</dbReference>
<evidence type="ECO:0000256" key="15">
    <source>
        <dbReference type="RuleBase" id="RU004196"/>
    </source>
</evidence>
<dbReference type="Pfam" id="PF04679">
    <property type="entry name" value="DNA_ligase_A_C"/>
    <property type="match status" value="1"/>
</dbReference>
<keyword evidence="9 14" id="KW-0067">ATP-binding</keyword>
<dbReference type="GO" id="GO:0006281">
    <property type="term" value="P:DNA repair"/>
    <property type="evidence" value="ECO:0007669"/>
    <property type="project" value="UniProtKB-UniRule"/>
</dbReference>
<keyword evidence="5 14" id="KW-0235">DNA replication</keyword>
<protein>
    <recommendedName>
        <fullName evidence="2 14">DNA ligase</fullName>
        <ecNumber evidence="14">6.5.1.1</ecNumber>
    </recommendedName>
    <alternativeName>
        <fullName evidence="14">Polydeoxyribonucleotide synthase [ATP]</fullName>
    </alternativeName>
</protein>
<dbReference type="SUPFAM" id="SSF56091">
    <property type="entry name" value="DNA ligase/mRNA capping enzyme, catalytic domain"/>
    <property type="match status" value="1"/>
</dbReference>
<accession>A0A832T8X9</accession>
<dbReference type="GO" id="GO:0071897">
    <property type="term" value="P:DNA biosynthetic process"/>
    <property type="evidence" value="ECO:0007669"/>
    <property type="project" value="InterPro"/>
</dbReference>
<evidence type="ECO:0000256" key="3">
    <source>
        <dbReference type="ARBA" id="ARBA00022598"/>
    </source>
</evidence>
<evidence type="ECO:0000313" key="18">
    <source>
        <dbReference type="Proteomes" id="UP000619545"/>
    </source>
</evidence>
<dbReference type="GO" id="GO:0046872">
    <property type="term" value="F:metal ion binding"/>
    <property type="evidence" value="ECO:0007669"/>
    <property type="project" value="UniProtKB-KW"/>
</dbReference>
<comment type="cofactor">
    <cofactor evidence="14">
        <name>Mg(2+)</name>
        <dbReference type="ChEBI" id="CHEBI:18420"/>
    </cofactor>
</comment>
<dbReference type="GO" id="GO:0003677">
    <property type="term" value="F:DNA binding"/>
    <property type="evidence" value="ECO:0007669"/>
    <property type="project" value="InterPro"/>
</dbReference>
<keyword evidence="3 14" id="KW-0436">Ligase</keyword>
<feature type="binding site" evidence="14">
    <location>
        <position position="255"/>
    </location>
    <ligand>
        <name>ATP</name>
        <dbReference type="ChEBI" id="CHEBI:30616"/>
    </ligand>
</feature>
<keyword evidence="8 14" id="KW-0227">DNA damage</keyword>
<feature type="active site" description="N6-AMP-lysine intermediate" evidence="14">
    <location>
        <position position="250"/>
    </location>
</feature>
<dbReference type="Pfam" id="PF04675">
    <property type="entry name" value="DNA_ligase_A_N"/>
    <property type="match status" value="1"/>
</dbReference>
<dbReference type="SMR" id="A0A832T8X9"/>
<evidence type="ECO:0000256" key="4">
    <source>
        <dbReference type="ARBA" id="ARBA00022618"/>
    </source>
</evidence>
<dbReference type="CDD" id="cd07972">
    <property type="entry name" value="OBF_DNA_ligase_Arch_LigB"/>
    <property type="match status" value="1"/>
</dbReference>
<dbReference type="InterPro" id="IPR036599">
    <property type="entry name" value="DNA_ligase_N_sf"/>
</dbReference>
<evidence type="ECO:0000256" key="14">
    <source>
        <dbReference type="HAMAP-Rule" id="MF_00407"/>
    </source>
</evidence>
<dbReference type="Proteomes" id="UP000619545">
    <property type="component" value="Unassembled WGS sequence"/>
</dbReference>
<dbReference type="Gene3D" id="2.40.50.140">
    <property type="entry name" value="Nucleic acid-binding proteins"/>
    <property type="match status" value="1"/>
</dbReference>
<comment type="similarity">
    <text evidence="1 14 15">Belongs to the ATP-dependent DNA ligase family.</text>
</comment>
<feature type="binding site" evidence="14">
    <location>
        <position position="248"/>
    </location>
    <ligand>
        <name>ATP</name>
        <dbReference type="ChEBI" id="CHEBI:30616"/>
    </ligand>
</feature>
<dbReference type="FunFam" id="1.10.3260.10:FF:000007">
    <property type="entry name" value="DNA ligase"/>
    <property type="match status" value="1"/>
</dbReference>
<dbReference type="Gene3D" id="3.30.470.30">
    <property type="entry name" value="DNA ligase/mRNA capping enzyme"/>
    <property type="match status" value="1"/>
</dbReference>
<dbReference type="FunFam" id="3.30.470.30:FF:000012">
    <property type="entry name" value="Probable DNA ligase"/>
    <property type="match status" value="1"/>
</dbReference>
<feature type="domain" description="ATP-dependent DNA ligase family profile" evidence="16">
    <location>
        <begin position="329"/>
        <end position="458"/>
    </location>
</feature>
<dbReference type="PROSITE" id="PS50160">
    <property type="entry name" value="DNA_LIGASE_A3"/>
    <property type="match status" value="1"/>
</dbReference>
<evidence type="ECO:0000256" key="13">
    <source>
        <dbReference type="ARBA" id="ARBA00023306"/>
    </source>
</evidence>
<proteinExistence type="inferred from homology"/>
<evidence type="ECO:0000256" key="9">
    <source>
        <dbReference type="ARBA" id="ARBA00022840"/>
    </source>
</evidence>
<dbReference type="EC" id="6.5.1.1" evidence="14"/>
<evidence type="ECO:0000256" key="12">
    <source>
        <dbReference type="ARBA" id="ARBA00023204"/>
    </source>
</evidence>
<dbReference type="InterPro" id="IPR016059">
    <property type="entry name" value="DNA_ligase_ATP-dep_CS"/>
</dbReference>
<keyword evidence="12 14" id="KW-0234">DNA repair</keyword>
<dbReference type="PANTHER" id="PTHR45674">
    <property type="entry name" value="DNA LIGASE 1/3 FAMILY MEMBER"/>
    <property type="match status" value="1"/>
</dbReference>
<organism evidence="17 18">
    <name type="scientific">Methanopyrus kandleri</name>
    <dbReference type="NCBI Taxonomy" id="2320"/>
    <lineage>
        <taxon>Archaea</taxon>
        <taxon>Methanobacteriati</taxon>
        <taxon>Methanobacteriota</taxon>
        <taxon>Methanomada group</taxon>
        <taxon>Methanopyri</taxon>
        <taxon>Methanopyrales</taxon>
        <taxon>Methanopyraceae</taxon>
        <taxon>Methanopyrus</taxon>
    </lineage>
</organism>
<evidence type="ECO:0000256" key="6">
    <source>
        <dbReference type="ARBA" id="ARBA00022723"/>
    </source>
</evidence>
<keyword evidence="6 14" id="KW-0479">Metal-binding</keyword>
<dbReference type="GO" id="GO:0003910">
    <property type="term" value="F:DNA ligase (ATP) activity"/>
    <property type="evidence" value="ECO:0007669"/>
    <property type="project" value="UniProtKB-UniRule"/>
</dbReference>
<keyword evidence="10 14" id="KW-0460">Magnesium</keyword>
<dbReference type="SUPFAM" id="SSF117018">
    <property type="entry name" value="ATP-dependent DNA ligase DNA-binding domain"/>
    <property type="match status" value="1"/>
</dbReference>
<dbReference type="PROSITE" id="PS00697">
    <property type="entry name" value="DNA_LIGASE_A1"/>
    <property type="match status" value="1"/>
</dbReference>
<keyword evidence="13 14" id="KW-0131">Cell cycle</keyword>